<gene>
    <name evidence="1" type="ORF">P5G51_018940</name>
</gene>
<sequence>MLDVLLNQIEKRRQEMIALAAQYGLNSEVVIEKSKELDKLLNEYQRKKANQKQSVL</sequence>
<dbReference type="RefSeq" id="WP_306067852.1">
    <property type="nucleotide sequence ID" value="NZ_JAROCA020000003.1"/>
</dbReference>
<dbReference type="InterPro" id="IPR037208">
    <property type="entry name" value="Spo0E-like_sf"/>
</dbReference>
<evidence type="ECO:0000313" key="2">
    <source>
        <dbReference type="Proteomes" id="UP001228376"/>
    </source>
</evidence>
<dbReference type="InterPro" id="IPR053028">
    <property type="entry name" value="Spo0E-like_phosphatase"/>
</dbReference>
<dbReference type="Proteomes" id="UP001228376">
    <property type="component" value="Unassembled WGS sequence"/>
</dbReference>
<keyword evidence="2" id="KW-1185">Reference proteome</keyword>
<dbReference type="PANTHER" id="PTHR41263:SF1">
    <property type="entry name" value="ASPARTYL-PHOSPHATE PHOSPHATASE YISI"/>
    <property type="match status" value="1"/>
</dbReference>
<dbReference type="Gene3D" id="4.10.280.10">
    <property type="entry name" value="Helix-loop-helix DNA-binding domain"/>
    <property type="match status" value="1"/>
</dbReference>
<dbReference type="SUPFAM" id="SSF140500">
    <property type="entry name" value="BAS1536-like"/>
    <property type="match status" value="1"/>
</dbReference>
<dbReference type="Pfam" id="PF09388">
    <property type="entry name" value="SpoOE-like"/>
    <property type="match status" value="1"/>
</dbReference>
<protein>
    <submittedName>
        <fullName evidence="1">Aspartyl-phosphate phosphatase Spo0E family protein</fullName>
    </submittedName>
</protein>
<proteinExistence type="predicted"/>
<dbReference type="InterPro" id="IPR018540">
    <property type="entry name" value="Spo0E-like"/>
</dbReference>
<dbReference type="EMBL" id="JAROCA020000003">
    <property type="protein sequence ID" value="MDY0407133.1"/>
    <property type="molecule type" value="Genomic_DNA"/>
</dbReference>
<reference evidence="1 2" key="1">
    <citation type="submission" date="2023-10" db="EMBL/GenBank/DDBJ databases">
        <title>179-bfca-hs.</title>
        <authorList>
            <person name="Miliotis G."/>
            <person name="Sengupta P."/>
            <person name="Hameed A."/>
            <person name="Chuvochina M."/>
            <person name="Mcdonagh F."/>
            <person name="Simpson A.C."/>
            <person name="Singh N.K."/>
            <person name="Rekha P.D."/>
            <person name="Raman K."/>
            <person name="Hugenholtz P."/>
            <person name="Venkateswaran K."/>
        </authorList>
    </citation>
    <scope>NUCLEOTIDE SEQUENCE [LARGE SCALE GENOMIC DNA]</scope>
    <source>
        <strain evidence="1 2">179-BFC-A-HS</strain>
    </source>
</reference>
<dbReference type="InterPro" id="IPR036638">
    <property type="entry name" value="HLH_DNA-bd_sf"/>
</dbReference>
<dbReference type="PANTHER" id="PTHR41263">
    <property type="entry name" value="ASPARTYL-PHOSPHATE PHOSPHATASE YISI"/>
    <property type="match status" value="1"/>
</dbReference>
<evidence type="ECO:0000313" key="1">
    <source>
        <dbReference type="EMBL" id="MDY0407133.1"/>
    </source>
</evidence>
<organism evidence="1 2">
    <name type="scientific">Tigheibacillus jepli</name>
    <dbReference type="NCBI Taxonomy" id="3035914"/>
    <lineage>
        <taxon>Bacteria</taxon>
        <taxon>Bacillati</taxon>
        <taxon>Bacillota</taxon>
        <taxon>Bacilli</taxon>
        <taxon>Bacillales</taxon>
        <taxon>Bacillaceae</taxon>
        <taxon>Tigheibacillus</taxon>
    </lineage>
</organism>
<accession>A0ABU5CL97</accession>
<name>A0ABU5CL97_9BACI</name>
<comment type="caution">
    <text evidence="1">The sequence shown here is derived from an EMBL/GenBank/DDBJ whole genome shotgun (WGS) entry which is preliminary data.</text>
</comment>